<dbReference type="EMBL" id="JBHRTA010000022">
    <property type="protein sequence ID" value="MFC3197454.1"/>
    <property type="molecule type" value="Genomic_DNA"/>
</dbReference>
<feature type="domain" description="Dihydroneopterin aldolase/epimerase" evidence="7">
    <location>
        <begin position="8"/>
        <end position="119"/>
    </location>
</feature>
<protein>
    <recommendedName>
        <fullName evidence="6">7,8-dihydroneopterin aldolase</fullName>
        <ecNumber evidence="6">4.1.2.25</ecNumber>
    </recommendedName>
</protein>
<evidence type="ECO:0000256" key="3">
    <source>
        <dbReference type="ARBA" id="ARBA00005708"/>
    </source>
</evidence>
<evidence type="ECO:0000313" key="9">
    <source>
        <dbReference type="Proteomes" id="UP001595526"/>
    </source>
</evidence>
<evidence type="ECO:0000256" key="2">
    <source>
        <dbReference type="ARBA" id="ARBA00005013"/>
    </source>
</evidence>
<evidence type="ECO:0000256" key="1">
    <source>
        <dbReference type="ARBA" id="ARBA00001353"/>
    </source>
</evidence>
<dbReference type="InterPro" id="IPR006156">
    <property type="entry name" value="Dihydroneopterin_aldolase"/>
</dbReference>
<gene>
    <name evidence="8" type="primary">folB</name>
    <name evidence="8" type="ORF">ACFOET_07500</name>
</gene>
<keyword evidence="5 6" id="KW-0456">Lyase</keyword>
<dbReference type="Proteomes" id="UP001595526">
    <property type="component" value="Unassembled WGS sequence"/>
</dbReference>
<dbReference type="NCBIfam" id="TIGR00526">
    <property type="entry name" value="folB_dom"/>
    <property type="match status" value="1"/>
</dbReference>
<dbReference type="EC" id="4.1.2.25" evidence="6"/>
<dbReference type="PANTHER" id="PTHR42844">
    <property type="entry name" value="DIHYDRONEOPTERIN ALDOLASE 1-RELATED"/>
    <property type="match status" value="1"/>
</dbReference>
<comment type="caution">
    <text evidence="8">The sequence shown here is derived from an EMBL/GenBank/DDBJ whole genome shotgun (WGS) entry which is preliminary data.</text>
</comment>
<keyword evidence="9" id="KW-1185">Reference proteome</keyword>
<accession>A0ABV7JHK1</accession>
<dbReference type="PANTHER" id="PTHR42844:SF1">
    <property type="entry name" value="DIHYDRONEOPTERIN ALDOLASE 1-RELATED"/>
    <property type="match status" value="1"/>
</dbReference>
<evidence type="ECO:0000313" key="8">
    <source>
        <dbReference type="EMBL" id="MFC3197454.1"/>
    </source>
</evidence>
<dbReference type="SUPFAM" id="SSF55620">
    <property type="entry name" value="Tetrahydrobiopterin biosynthesis enzymes-like"/>
    <property type="match status" value="1"/>
</dbReference>
<evidence type="ECO:0000256" key="5">
    <source>
        <dbReference type="ARBA" id="ARBA00023239"/>
    </source>
</evidence>
<comment type="pathway">
    <text evidence="2 6">Cofactor biosynthesis; tetrahydrofolate biosynthesis; 2-amino-4-hydroxy-6-hydroxymethyl-7,8-dihydropteridine diphosphate from 7,8-dihydroneopterin triphosphate: step 3/4.</text>
</comment>
<name>A0ABV7JHK1_9SPHI</name>
<evidence type="ECO:0000256" key="4">
    <source>
        <dbReference type="ARBA" id="ARBA00022909"/>
    </source>
</evidence>
<dbReference type="Gene3D" id="3.30.1130.10">
    <property type="match status" value="1"/>
</dbReference>
<dbReference type="Pfam" id="PF02152">
    <property type="entry name" value="FolB"/>
    <property type="match status" value="1"/>
</dbReference>
<evidence type="ECO:0000256" key="6">
    <source>
        <dbReference type="RuleBase" id="RU362079"/>
    </source>
</evidence>
<comment type="function">
    <text evidence="6">Catalyzes the conversion of 7,8-dihydroneopterin to 6-hydroxymethyl-7,8-dihydropterin.</text>
</comment>
<sequence length="131" mass="15234">METTRQQISLTDLKCYAYHGYYPEEQVLGTEFIVAIHVAFYKRRKTEDDLSRTVNYETLYAIAKTEMEQPRKLMEAVAESILYRIREAFPFVDHIEVNLCKSQPPFGTENAKATVKLTWNCSRATKCLVDN</sequence>
<comment type="catalytic activity">
    <reaction evidence="1 6">
        <text>7,8-dihydroneopterin = 6-hydroxymethyl-7,8-dihydropterin + glycolaldehyde</text>
        <dbReference type="Rhea" id="RHEA:10540"/>
        <dbReference type="ChEBI" id="CHEBI:17001"/>
        <dbReference type="ChEBI" id="CHEBI:17071"/>
        <dbReference type="ChEBI" id="CHEBI:44841"/>
        <dbReference type="EC" id="4.1.2.25"/>
    </reaction>
</comment>
<proteinExistence type="inferred from homology"/>
<dbReference type="RefSeq" id="WP_379021151.1">
    <property type="nucleotide sequence ID" value="NZ_JBHRTA010000022.1"/>
</dbReference>
<dbReference type="GO" id="GO:0004150">
    <property type="term" value="F:dihydroneopterin aldolase activity"/>
    <property type="evidence" value="ECO:0007669"/>
    <property type="project" value="UniProtKB-EC"/>
</dbReference>
<dbReference type="NCBIfam" id="TIGR00525">
    <property type="entry name" value="folB"/>
    <property type="match status" value="1"/>
</dbReference>
<keyword evidence="4 6" id="KW-0289">Folate biosynthesis</keyword>
<dbReference type="InterPro" id="IPR006157">
    <property type="entry name" value="FolB_dom"/>
</dbReference>
<dbReference type="InterPro" id="IPR043133">
    <property type="entry name" value="GTP-CH-I_C/QueF"/>
</dbReference>
<dbReference type="SMART" id="SM00905">
    <property type="entry name" value="FolB"/>
    <property type="match status" value="1"/>
</dbReference>
<evidence type="ECO:0000259" key="7">
    <source>
        <dbReference type="SMART" id="SM00905"/>
    </source>
</evidence>
<reference evidence="9" key="1">
    <citation type="journal article" date="2019" name="Int. J. Syst. Evol. Microbiol.">
        <title>The Global Catalogue of Microorganisms (GCM) 10K type strain sequencing project: providing services to taxonomists for standard genome sequencing and annotation.</title>
        <authorList>
            <consortium name="The Broad Institute Genomics Platform"/>
            <consortium name="The Broad Institute Genome Sequencing Center for Infectious Disease"/>
            <person name="Wu L."/>
            <person name="Ma J."/>
        </authorList>
    </citation>
    <scope>NUCLEOTIDE SEQUENCE [LARGE SCALE GENOMIC DNA]</scope>
    <source>
        <strain evidence="9">KCTC 52416</strain>
    </source>
</reference>
<comment type="similarity">
    <text evidence="3 6">Belongs to the DHNA family.</text>
</comment>
<organism evidence="8 9">
    <name type="scientific">Parapedobacter deserti</name>
    <dbReference type="NCBI Taxonomy" id="1912957"/>
    <lineage>
        <taxon>Bacteria</taxon>
        <taxon>Pseudomonadati</taxon>
        <taxon>Bacteroidota</taxon>
        <taxon>Sphingobacteriia</taxon>
        <taxon>Sphingobacteriales</taxon>
        <taxon>Sphingobacteriaceae</taxon>
        <taxon>Parapedobacter</taxon>
    </lineage>
</organism>